<evidence type="ECO:0000313" key="3">
    <source>
        <dbReference type="Proteomes" id="UP000015104"/>
    </source>
</evidence>
<keyword evidence="3" id="KW-1185">Reference proteome</keyword>
<dbReference type="Gene3D" id="2.60.40.2840">
    <property type="match status" value="1"/>
</dbReference>
<evidence type="ECO:0000256" key="1">
    <source>
        <dbReference type="SAM" id="MobiDB-lite"/>
    </source>
</evidence>
<dbReference type="EnsemblMetazoa" id="tetur18g00560.1">
    <property type="protein sequence ID" value="tetur18g00560.1"/>
    <property type="gene ID" value="tetur18g00560"/>
</dbReference>
<name>T1KQN4_TETUR</name>
<dbReference type="AlphaFoldDB" id="T1KQN4"/>
<accession>T1KQN4</accession>
<evidence type="ECO:0000313" key="2">
    <source>
        <dbReference type="EnsemblMetazoa" id="tetur18g00560.1"/>
    </source>
</evidence>
<organism evidence="2 3">
    <name type="scientific">Tetranychus urticae</name>
    <name type="common">Two-spotted spider mite</name>
    <dbReference type="NCBI Taxonomy" id="32264"/>
    <lineage>
        <taxon>Eukaryota</taxon>
        <taxon>Metazoa</taxon>
        <taxon>Ecdysozoa</taxon>
        <taxon>Arthropoda</taxon>
        <taxon>Chelicerata</taxon>
        <taxon>Arachnida</taxon>
        <taxon>Acari</taxon>
        <taxon>Acariformes</taxon>
        <taxon>Trombidiformes</taxon>
        <taxon>Prostigmata</taxon>
        <taxon>Eleutherengona</taxon>
        <taxon>Raphignathae</taxon>
        <taxon>Tetranychoidea</taxon>
        <taxon>Tetranychidae</taxon>
        <taxon>Tetranychus</taxon>
    </lineage>
</organism>
<dbReference type="OrthoDB" id="10490085at2759"/>
<feature type="compositionally biased region" description="Basic and acidic residues" evidence="1">
    <location>
        <begin position="77"/>
        <end position="94"/>
    </location>
</feature>
<dbReference type="OMA" id="HQETIFH"/>
<sequence length="287" mass="32242">MLMCAKSARDMLIKMSYKGFEIRDEKDFLKCLLSIFSDYLGSIFHDKDNQQETIFHHLAQSIPYTLEGKSKLKKVHERKEDHNSDCDETGEKRQSSVSNGKLLEPEKESDDTSFGELTISFDLTSLSYNCSIIGNSSHVIFLETRSVYSLNDDILCKYIYYRTDQSTDNGADESVTSDKDGKHDRIEIHAFTDGNEGSHQGSLVSSLPVLNNQSMSCNESILKTLLISKSNFNVETGQNYCFLYIDSNRSVLGKSGPFQFSSQPSSQIPELYNAADSDDDGFVIVDS</sequence>
<reference evidence="2" key="2">
    <citation type="submission" date="2015-06" db="UniProtKB">
        <authorList>
            <consortium name="EnsemblMetazoa"/>
        </authorList>
    </citation>
    <scope>IDENTIFICATION</scope>
</reference>
<reference evidence="3" key="1">
    <citation type="submission" date="2011-08" db="EMBL/GenBank/DDBJ databases">
        <authorList>
            <person name="Rombauts S."/>
        </authorList>
    </citation>
    <scope>NUCLEOTIDE SEQUENCE</scope>
    <source>
        <strain evidence="3">London</strain>
    </source>
</reference>
<feature type="region of interest" description="Disordered" evidence="1">
    <location>
        <begin position="77"/>
        <end position="109"/>
    </location>
</feature>
<dbReference type="Proteomes" id="UP000015104">
    <property type="component" value="Unassembled WGS sequence"/>
</dbReference>
<gene>
    <name evidence="2" type="primary">107366391</name>
</gene>
<proteinExistence type="predicted"/>
<protein>
    <submittedName>
        <fullName evidence="2">Uncharacterized protein</fullName>
    </submittedName>
</protein>
<dbReference type="HOGENOM" id="CLU_970848_0_0_1"/>
<dbReference type="EMBL" id="CAEY01000378">
    <property type="status" value="NOT_ANNOTATED_CDS"/>
    <property type="molecule type" value="Genomic_DNA"/>
</dbReference>
<dbReference type="KEGG" id="tut:107366391"/>